<evidence type="ECO:0000256" key="1">
    <source>
        <dbReference type="SAM" id="MobiDB-lite"/>
    </source>
</evidence>
<organism evidence="2 3">
    <name type="scientific">Blattamonas nauphoetae</name>
    <dbReference type="NCBI Taxonomy" id="2049346"/>
    <lineage>
        <taxon>Eukaryota</taxon>
        <taxon>Metamonada</taxon>
        <taxon>Preaxostyla</taxon>
        <taxon>Oxymonadida</taxon>
        <taxon>Blattamonas</taxon>
    </lineage>
</organism>
<reference evidence="2 3" key="1">
    <citation type="journal article" date="2022" name="bioRxiv">
        <title>Genomics of Preaxostyla Flagellates Illuminates Evolutionary Transitions and the Path Towards Mitochondrial Loss.</title>
        <authorList>
            <person name="Novak L.V.F."/>
            <person name="Treitli S.C."/>
            <person name="Pyrih J."/>
            <person name="Halakuc P."/>
            <person name="Pipaliya S.V."/>
            <person name="Vacek V."/>
            <person name="Brzon O."/>
            <person name="Soukal P."/>
            <person name="Eme L."/>
            <person name="Dacks J.B."/>
            <person name="Karnkowska A."/>
            <person name="Elias M."/>
            <person name="Hampl V."/>
        </authorList>
    </citation>
    <scope>NUCLEOTIDE SEQUENCE [LARGE SCALE GENOMIC DNA]</scope>
    <source>
        <strain evidence="2">NAU3</strain>
        <tissue evidence="2">Gut</tissue>
    </source>
</reference>
<gene>
    <name evidence="2" type="ORF">BLNAU_16765</name>
</gene>
<dbReference type="Proteomes" id="UP001281761">
    <property type="component" value="Unassembled WGS sequence"/>
</dbReference>
<sequence length="160" mass="17293">MTHSNGIALTMSGATNQNESKYENERSNNGRDALGTFGVFEGLDSEPAAIGDFEVGGGIVNINRVSKVSPLEYVALVDEFGVGCRSDGGELELLLATFWESGWEDAVLNGEGEVSLGNVPLVIFDVGEPWDRTNKLMSVVLLLCEVEIDFPPFFTIESKD</sequence>
<keyword evidence="3" id="KW-1185">Reference proteome</keyword>
<evidence type="ECO:0000313" key="2">
    <source>
        <dbReference type="EMBL" id="KAK2948316.1"/>
    </source>
</evidence>
<name>A0ABQ9X8S1_9EUKA</name>
<dbReference type="EMBL" id="JARBJD010000179">
    <property type="protein sequence ID" value="KAK2948316.1"/>
    <property type="molecule type" value="Genomic_DNA"/>
</dbReference>
<feature type="region of interest" description="Disordered" evidence="1">
    <location>
        <begin position="1"/>
        <end position="30"/>
    </location>
</feature>
<feature type="compositionally biased region" description="Polar residues" evidence="1">
    <location>
        <begin position="1"/>
        <end position="19"/>
    </location>
</feature>
<proteinExistence type="predicted"/>
<accession>A0ABQ9X8S1</accession>
<evidence type="ECO:0000313" key="3">
    <source>
        <dbReference type="Proteomes" id="UP001281761"/>
    </source>
</evidence>
<feature type="compositionally biased region" description="Basic and acidic residues" evidence="1">
    <location>
        <begin position="20"/>
        <end position="29"/>
    </location>
</feature>
<comment type="caution">
    <text evidence="2">The sequence shown here is derived from an EMBL/GenBank/DDBJ whole genome shotgun (WGS) entry which is preliminary data.</text>
</comment>
<protein>
    <submittedName>
        <fullName evidence="2">Uncharacterized protein</fullName>
    </submittedName>
</protein>